<gene>
    <name evidence="3" type="ORF">FXF47_01615</name>
</gene>
<feature type="non-terminal residue" evidence="3">
    <location>
        <position position="72"/>
    </location>
</feature>
<dbReference type="InterPro" id="IPR013078">
    <property type="entry name" value="His_Pase_superF_clade-1"/>
</dbReference>
<dbReference type="SUPFAM" id="SSF53254">
    <property type="entry name" value="Phosphoglycerate mutase-like"/>
    <property type="match status" value="1"/>
</dbReference>
<evidence type="ECO:0000313" key="4">
    <source>
        <dbReference type="Proteomes" id="UP000324143"/>
    </source>
</evidence>
<dbReference type="GO" id="GO:0045820">
    <property type="term" value="P:negative regulation of glycolytic process"/>
    <property type="evidence" value="ECO:0007669"/>
    <property type="project" value="TreeGrafter"/>
</dbReference>
<accession>A0A5D0MK17</accession>
<dbReference type="GO" id="GO:0043456">
    <property type="term" value="P:regulation of pentose-phosphate shunt"/>
    <property type="evidence" value="ECO:0007669"/>
    <property type="project" value="TreeGrafter"/>
</dbReference>
<sequence length="72" mass="8489">MEIYFVRHGETKGNKEKKFRGRTDYPLNENGKNQAKKLKEKLKKYKFDKLLTSPLKRAHETAKIIKPEGLEV</sequence>
<evidence type="ECO:0000256" key="1">
    <source>
        <dbReference type="ARBA" id="ARBA00022801"/>
    </source>
</evidence>
<keyword evidence="4" id="KW-1185">Reference proteome</keyword>
<organism evidence="3 4">
    <name type="scientific">Candidatus Mcinerneyibacterium aminivorans</name>
    <dbReference type="NCBI Taxonomy" id="2703815"/>
    <lineage>
        <taxon>Bacteria</taxon>
        <taxon>Candidatus Macinerneyibacteriota</taxon>
        <taxon>Candidatus Mcinerneyibacteria</taxon>
        <taxon>Candidatus Mcinerneyibacteriales</taxon>
        <taxon>Candidatus Mcinerneyibacteriaceae</taxon>
        <taxon>Candidatus Mcinerneyibacterium</taxon>
    </lineage>
</organism>
<dbReference type="GO" id="GO:0004331">
    <property type="term" value="F:fructose-2,6-bisphosphate 2-phosphatase activity"/>
    <property type="evidence" value="ECO:0007669"/>
    <property type="project" value="TreeGrafter"/>
</dbReference>
<keyword evidence="1" id="KW-0378">Hydrolase</keyword>
<dbReference type="Pfam" id="PF00300">
    <property type="entry name" value="His_Phos_1"/>
    <property type="match status" value="1"/>
</dbReference>
<feature type="binding site" evidence="2">
    <location>
        <position position="57"/>
    </location>
    <ligand>
        <name>substrate</name>
    </ligand>
</feature>
<evidence type="ECO:0000256" key="2">
    <source>
        <dbReference type="PIRSR" id="PIRSR613078-2"/>
    </source>
</evidence>
<comment type="caution">
    <text evidence="3">The sequence shown here is derived from an EMBL/GenBank/DDBJ whole genome shotgun (WGS) entry which is preliminary data.</text>
</comment>
<dbReference type="CDD" id="cd07067">
    <property type="entry name" value="HP_PGM_like"/>
    <property type="match status" value="1"/>
</dbReference>
<dbReference type="AlphaFoldDB" id="A0A5D0MK17"/>
<dbReference type="InterPro" id="IPR051695">
    <property type="entry name" value="Phosphoglycerate_Mutase"/>
</dbReference>
<dbReference type="EMBL" id="VSIX01000018">
    <property type="protein sequence ID" value="TYB31933.1"/>
    <property type="molecule type" value="Genomic_DNA"/>
</dbReference>
<feature type="binding site" evidence="2">
    <location>
        <begin position="7"/>
        <end position="14"/>
    </location>
    <ligand>
        <name>substrate</name>
    </ligand>
</feature>
<dbReference type="SMART" id="SM00855">
    <property type="entry name" value="PGAM"/>
    <property type="match status" value="1"/>
</dbReference>
<dbReference type="InterPro" id="IPR029033">
    <property type="entry name" value="His_PPase_superfam"/>
</dbReference>
<dbReference type="PANTHER" id="PTHR46517:SF1">
    <property type="entry name" value="FRUCTOSE-2,6-BISPHOSPHATASE TIGAR"/>
    <property type="match status" value="1"/>
</dbReference>
<dbReference type="PIRSF" id="PIRSF000709">
    <property type="entry name" value="6PFK_2-Ptase"/>
    <property type="match status" value="1"/>
</dbReference>
<dbReference type="Proteomes" id="UP000324143">
    <property type="component" value="Unassembled WGS sequence"/>
</dbReference>
<dbReference type="PANTHER" id="PTHR46517">
    <property type="entry name" value="FRUCTOSE-2,6-BISPHOSPHATASE TIGAR"/>
    <property type="match status" value="1"/>
</dbReference>
<name>A0A5D0MK17_9BACT</name>
<protein>
    <submittedName>
        <fullName evidence="3">Histidine phosphatase family protein</fullName>
    </submittedName>
</protein>
<dbReference type="Gene3D" id="3.40.50.1240">
    <property type="entry name" value="Phosphoglycerate mutase-like"/>
    <property type="match status" value="1"/>
</dbReference>
<evidence type="ECO:0000313" key="3">
    <source>
        <dbReference type="EMBL" id="TYB31933.1"/>
    </source>
</evidence>
<dbReference type="GO" id="GO:0005829">
    <property type="term" value="C:cytosol"/>
    <property type="evidence" value="ECO:0007669"/>
    <property type="project" value="TreeGrafter"/>
</dbReference>
<proteinExistence type="predicted"/>
<reference evidence="3" key="1">
    <citation type="submission" date="2019-08" db="EMBL/GenBank/DDBJ databases">
        <title>Genomic characterization of a novel candidate phylum (ARYD3) from a high temperature, high salinity tertiary oil reservoir in north central Oklahoma, USA.</title>
        <authorList>
            <person name="Youssef N.H."/>
            <person name="Yadav A."/>
            <person name="Elshahed M.S."/>
        </authorList>
    </citation>
    <scope>NUCLEOTIDE SEQUENCE [LARGE SCALE GENOMIC DNA]</scope>
    <source>
        <strain evidence="3">ARYD3</strain>
    </source>
</reference>